<feature type="region of interest" description="Disordered" evidence="1">
    <location>
        <begin position="62"/>
        <end position="87"/>
    </location>
</feature>
<feature type="region of interest" description="Disordered" evidence="1">
    <location>
        <begin position="108"/>
        <end position="473"/>
    </location>
</feature>
<dbReference type="Proteomes" id="UP000634043">
    <property type="component" value="Unassembled WGS sequence"/>
</dbReference>
<evidence type="ECO:0000313" key="2">
    <source>
        <dbReference type="EMBL" id="GGG08547.1"/>
    </source>
</evidence>
<evidence type="ECO:0000256" key="1">
    <source>
        <dbReference type="SAM" id="MobiDB-lite"/>
    </source>
</evidence>
<feature type="compositionally biased region" description="Basic and acidic residues" evidence="1">
    <location>
        <begin position="180"/>
        <end position="194"/>
    </location>
</feature>
<feature type="compositionally biased region" description="Basic residues" evidence="1">
    <location>
        <begin position="457"/>
        <end position="473"/>
    </location>
</feature>
<feature type="compositionally biased region" description="Low complexity" evidence="1">
    <location>
        <begin position="64"/>
        <end position="81"/>
    </location>
</feature>
<accession>A0ABQ1W0R6</accession>
<feature type="compositionally biased region" description="Low complexity" evidence="1">
    <location>
        <begin position="162"/>
        <end position="177"/>
    </location>
</feature>
<protein>
    <submittedName>
        <fullName evidence="2">Uncharacterized protein</fullName>
    </submittedName>
</protein>
<feature type="compositionally biased region" description="Basic and acidic residues" evidence="1">
    <location>
        <begin position="424"/>
        <end position="439"/>
    </location>
</feature>
<name>A0ABQ1W0R6_9BACT</name>
<organism evidence="2 3">
    <name type="scientific">Pontibacter amylolyticus</name>
    <dbReference type="NCBI Taxonomy" id="1424080"/>
    <lineage>
        <taxon>Bacteria</taxon>
        <taxon>Pseudomonadati</taxon>
        <taxon>Bacteroidota</taxon>
        <taxon>Cytophagia</taxon>
        <taxon>Cytophagales</taxon>
        <taxon>Hymenobacteraceae</taxon>
        <taxon>Pontibacter</taxon>
    </lineage>
</organism>
<comment type="caution">
    <text evidence="2">The sequence shown here is derived from an EMBL/GenBank/DDBJ whole genome shotgun (WGS) entry which is preliminary data.</text>
</comment>
<evidence type="ECO:0000313" key="3">
    <source>
        <dbReference type="Proteomes" id="UP000634043"/>
    </source>
</evidence>
<dbReference type="RefSeq" id="WP_188500570.1">
    <property type="nucleotide sequence ID" value="NZ_BMFP01000002.1"/>
</dbReference>
<feature type="compositionally biased region" description="Low complexity" evidence="1">
    <location>
        <begin position="283"/>
        <end position="296"/>
    </location>
</feature>
<reference evidence="3" key="1">
    <citation type="journal article" date="2019" name="Int. J. Syst. Evol. Microbiol.">
        <title>The Global Catalogue of Microorganisms (GCM) 10K type strain sequencing project: providing services to taxonomists for standard genome sequencing and annotation.</title>
        <authorList>
            <consortium name="The Broad Institute Genomics Platform"/>
            <consortium name="The Broad Institute Genome Sequencing Center for Infectious Disease"/>
            <person name="Wu L."/>
            <person name="Ma J."/>
        </authorList>
    </citation>
    <scope>NUCLEOTIDE SEQUENCE [LARGE SCALE GENOMIC DNA]</scope>
    <source>
        <strain evidence="3">CGMCC 1.12749</strain>
    </source>
</reference>
<feature type="compositionally biased region" description="Low complexity" evidence="1">
    <location>
        <begin position="199"/>
        <end position="211"/>
    </location>
</feature>
<keyword evidence="3" id="KW-1185">Reference proteome</keyword>
<dbReference type="PRINTS" id="PR01217">
    <property type="entry name" value="PRICHEXTENSN"/>
</dbReference>
<gene>
    <name evidence="2" type="ORF">GCM10011323_11370</name>
</gene>
<proteinExistence type="predicted"/>
<dbReference type="EMBL" id="BMFP01000002">
    <property type="protein sequence ID" value="GGG08547.1"/>
    <property type="molecule type" value="Genomic_DNA"/>
</dbReference>
<sequence length="473" mass="50524">MTFEEYLIKKRINRDAFAAEDPGRYRAWESMYAQMHPNSFYVAVKMVLNNVRLRYHLREEDVPRPATTSAPRPAARRAAPSGAIPEAGRTAAIPAPQAEITPDALAIPATPDVPQETTEEKPVIPAAAPKPRPVVRRPAALQTPAAEDEAPAPAKQAEEAAKPAAPRARPVIKRPAALAKPEDQPTREEQDTKAIPEQAASSEASAEAAKPVRPRPVIKRPTALQNPLQGEEQPVSGVADEGIAPASETAAEAPKPPRPRPVIKRPIVLQKPVEEQQLGSGIEAGPAAAETAPTGIDNPTQSAAEGAPKPPRPRPVMKRSAALSKPAAPEAMPEEAKSAEGELAIPDATVDVSPEKKFPANELAAETSPIAPITEVEQAGNQPVQHTPEAQPNAAPPAKPPRPRPIIRRPTPPVSAAPEIEPSVEEKQESPAILDRPEEAGTEEPPIPEDQAEKPKPPRPRPIIRRPPPKTEE</sequence>